<dbReference type="GO" id="GO:0006260">
    <property type="term" value="P:DNA replication"/>
    <property type="evidence" value="ECO:0007669"/>
    <property type="project" value="TreeGrafter"/>
</dbReference>
<dbReference type="PANTHER" id="PTHR30050:SF4">
    <property type="entry name" value="ATP-BINDING PROTEIN RV3427C IN INSERTION SEQUENCE-RELATED"/>
    <property type="match status" value="1"/>
</dbReference>
<dbReference type="STRING" id="83767.SAMN05660652_02446"/>
<evidence type="ECO:0000313" key="4">
    <source>
        <dbReference type="Proteomes" id="UP000198607"/>
    </source>
</evidence>
<dbReference type="Proteomes" id="UP000198607">
    <property type="component" value="Unassembled WGS sequence"/>
</dbReference>
<dbReference type="AlphaFoldDB" id="A0A1G8FWE0"/>
<evidence type="ECO:0000313" key="3">
    <source>
        <dbReference type="EMBL" id="SDH86286.1"/>
    </source>
</evidence>
<dbReference type="OrthoDB" id="9773429at2"/>
<dbReference type="SMART" id="SM00382">
    <property type="entry name" value="AAA"/>
    <property type="match status" value="1"/>
</dbReference>
<feature type="region of interest" description="Disordered" evidence="1">
    <location>
        <begin position="268"/>
        <end position="291"/>
    </location>
</feature>
<dbReference type="Pfam" id="PF01695">
    <property type="entry name" value="IstB_IS21"/>
    <property type="match status" value="1"/>
</dbReference>
<sequence>MTNGNNQEIFRNMEFKTKVAYCEIHGEYDSRCRLINYWTPCPQCQAVATEKRNEEQRISDERQKQERVRKLICNSELPTRFTDRTLDSFVADTPQKKRALSLASEYAEQFDDVLQTGRCALFIGRPGTGKTHLAAGIGLHLMNNGYSVRYTTVNRLIRRIRSTWSRASEETEQQAIAAFSRPALLILDEVGVQYGSEAEKISLFDVINERYENRMPTLLISNLDRNGVAEALGERVFDRLREDAGRVVAFDWESARHTTVMKAALDETNPKTSTTQQNAGSGVPCTAIAGD</sequence>
<gene>
    <name evidence="3" type="ORF">SAMN05660652_02446</name>
</gene>
<dbReference type="InterPro" id="IPR027417">
    <property type="entry name" value="P-loop_NTPase"/>
</dbReference>
<dbReference type="PANTHER" id="PTHR30050">
    <property type="entry name" value="CHROMOSOMAL REPLICATION INITIATOR PROTEIN DNAA"/>
    <property type="match status" value="1"/>
</dbReference>
<evidence type="ECO:0000259" key="2">
    <source>
        <dbReference type="SMART" id="SM00382"/>
    </source>
</evidence>
<dbReference type="CDD" id="cd00009">
    <property type="entry name" value="AAA"/>
    <property type="match status" value="1"/>
</dbReference>
<dbReference type="InterPro" id="IPR002611">
    <property type="entry name" value="IstB_ATP-bd"/>
</dbReference>
<feature type="compositionally biased region" description="Polar residues" evidence="1">
    <location>
        <begin position="270"/>
        <end position="280"/>
    </location>
</feature>
<evidence type="ECO:0000256" key="1">
    <source>
        <dbReference type="SAM" id="MobiDB-lite"/>
    </source>
</evidence>
<dbReference type="GO" id="GO:0005524">
    <property type="term" value="F:ATP binding"/>
    <property type="evidence" value="ECO:0007669"/>
    <property type="project" value="InterPro"/>
</dbReference>
<dbReference type="EMBL" id="FNCY01000009">
    <property type="protein sequence ID" value="SDH86286.1"/>
    <property type="molecule type" value="Genomic_DNA"/>
</dbReference>
<organism evidence="3 4">
    <name type="scientific">Propionivibrio dicarboxylicus</name>
    <dbReference type="NCBI Taxonomy" id="83767"/>
    <lineage>
        <taxon>Bacteria</taxon>
        <taxon>Pseudomonadati</taxon>
        <taxon>Pseudomonadota</taxon>
        <taxon>Betaproteobacteria</taxon>
        <taxon>Rhodocyclales</taxon>
        <taxon>Rhodocyclaceae</taxon>
        <taxon>Propionivibrio</taxon>
    </lineage>
</organism>
<accession>A0A1G8FWE0</accession>
<reference evidence="3 4" key="1">
    <citation type="submission" date="2016-10" db="EMBL/GenBank/DDBJ databases">
        <authorList>
            <person name="de Groot N.N."/>
        </authorList>
    </citation>
    <scope>NUCLEOTIDE SEQUENCE [LARGE SCALE GENOMIC DNA]</scope>
    <source>
        <strain evidence="3 4">DSM 5885</strain>
    </source>
</reference>
<proteinExistence type="predicted"/>
<feature type="domain" description="AAA+ ATPase" evidence="2">
    <location>
        <begin position="116"/>
        <end position="242"/>
    </location>
</feature>
<name>A0A1G8FWE0_9RHOO</name>
<protein>
    <submittedName>
        <fullName evidence="3">DNA replication protein DnaC</fullName>
    </submittedName>
</protein>
<dbReference type="InterPro" id="IPR003593">
    <property type="entry name" value="AAA+_ATPase"/>
</dbReference>
<keyword evidence="4" id="KW-1185">Reference proteome</keyword>
<dbReference type="SUPFAM" id="SSF52540">
    <property type="entry name" value="P-loop containing nucleoside triphosphate hydrolases"/>
    <property type="match status" value="1"/>
</dbReference>
<dbReference type="Gene3D" id="3.40.50.300">
    <property type="entry name" value="P-loop containing nucleotide triphosphate hydrolases"/>
    <property type="match status" value="1"/>
</dbReference>